<protein>
    <submittedName>
        <fullName evidence="4">GNAT family N-acetyltransferase</fullName>
    </submittedName>
</protein>
<keyword evidence="1" id="KW-0808">Transferase</keyword>
<dbReference type="InterPro" id="IPR050832">
    <property type="entry name" value="Bact_Acetyltransf"/>
</dbReference>
<evidence type="ECO:0000313" key="4">
    <source>
        <dbReference type="EMBL" id="MCY1145302.1"/>
    </source>
</evidence>
<dbReference type="InterPro" id="IPR016181">
    <property type="entry name" value="Acyl_CoA_acyltransferase"/>
</dbReference>
<evidence type="ECO:0000259" key="3">
    <source>
        <dbReference type="PROSITE" id="PS51186"/>
    </source>
</evidence>
<evidence type="ECO:0000256" key="1">
    <source>
        <dbReference type="ARBA" id="ARBA00022679"/>
    </source>
</evidence>
<gene>
    <name evidence="4" type="ORF">OWR29_45500</name>
</gene>
<dbReference type="EMBL" id="JAPNTZ010000025">
    <property type="protein sequence ID" value="MCY1145302.1"/>
    <property type="molecule type" value="Genomic_DNA"/>
</dbReference>
<evidence type="ECO:0000313" key="5">
    <source>
        <dbReference type="Proteomes" id="UP001151002"/>
    </source>
</evidence>
<dbReference type="PANTHER" id="PTHR43877:SF2">
    <property type="entry name" value="AMINOALKYLPHOSPHONATE N-ACETYLTRANSFERASE-RELATED"/>
    <property type="match status" value="1"/>
</dbReference>
<keyword evidence="2" id="KW-0012">Acyltransferase</keyword>
<dbReference type="PROSITE" id="PS51186">
    <property type="entry name" value="GNAT"/>
    <property type="match status" value="1"/>
</dbReference>
<keyword evidence="5" id="KW-1185">Reference proteome</keyword>
<dbReference type="PANTHER" id="PTHR43877">
    <property type="entry name" value="AMINOALKYLPHOSPHONATE N-ACETYLTRANSFERASE-RELATED-RELATED"/>
    <property type="match status" value="1"/>
</dbReference>
<feature type="domain" description="N-acetyltransferase" evidence="3">
    <location>
        <begin position="6"/>
        <end position="162"/>
    </location>
</feature>
<reference evidence="4" key="1">
    <citation type="submission" date="2022-11" db="EMBL/GenBank/DDBJ databases">
        <authorList>
            <person name="Somphong A."/>
            <person name="Phongsopitanun W."/>
        </authorList>
    </citation>
    <scope>NUCLEOTIDE SEQUENCE</scope>
    <source>
        <strain evidence="4">Pm04-4</strain>
    </source>
</reference>
<evidence type="ECO:0000256" key="2">
    <source>
        <dbReference type="ARBA" id="ARBA00023315"/>
    </source>
</evidence>
<name>A0ABT4BH49_9ACTN</name>
<dbReference type="SUPFAM" id="SSF55729">
    <property type="entry name" value="Acyl-CoA N-acyltransferases (Nat)"/>
    <property type="match status" value="1"/>
</dbReference>
<dbReference type="Proteomes" id="UP001151002">
    <property type="component" value="Unassembled WGS sequence"/>
</dbReference>
<dbReference type="Pfam" id="PF00583">
    <property type="entry name" value="Acetyltransf_1"/>
    <property type="match status" value="1"/>
</dbReference>
<dbReference type="Gene3D" id="3.40.630.30">
    <property type="match status" value="1"/>
</dbReference>
<dbReference type="RefSeq" id="WP_267569915.1">
    <property type="nucleotide sequence ID" value="NZ_JAPNTZ010000025.1"/>
</dbReference>
<comment type="caution">
    <text evidence="4">The sequence shown here is derived from an EMBL/GenBank/DDBJ whole genome shotgun (WGS) entry which is preliminary data.</text>
</comment>
<sequence length="162" mass="17527">MDRDEVMVRPAVVADVASLVDLRVANAEAHLLLDPEVYRIPERIAVARHFRAVLAAEPAGHALLVAQIVDRLVGMVEVVRNPQPPDHQILRPDASAQVHTVVAQEARDRGVGSALLGAAEQWAAAHGIGRLSAGIHHRNVGAVRFYERHGYAGSGRSLTRQL</sequence>
<accession>A0ABT4BH49</accession>
<proteinExistence type="predicted"/>
<dbReference type="CDD" id="cd04301">
    <property type="entry name" value="NAT_SF"/>
    <property type="match status" value="1"/>
</dbReference>
<dbReference type="InterPro" id="IPR000182">
    <property type="entry name" value="GNAT_dom"/>
</dbReference>
<organism evidence="4 5">
    <name type="scientific">Paractinoplanes pyxinae</name>
    <dbReference type="NCBI Taxonomy" id="2997416"/>
    <lineage>
        <taxon>Bacteria</taxon>
        <taxon>Bacillati</taxon>
        <taxon>Actinomycetota</taxon>
        <taxon>Actinomycetes</taxon>
        <taxon>Micromonosporales</taxon>
        <taxon>Micromonosporaceae</taxon>
        <taxon>Paractinoplanes</taxon>
    </lineage>
</organism>